<protein>
    <recommendedName>
        <fullName evidence="4">Crossover junction endodeoxyribonuclease RusA</fullName>
        <ecNumber evidence="14">3.1.21.10</ecNumber>
    </recommendedName>
    <alternativeName>
        <fullName evidence="15">Holliday junction nuclease RusA</fullName>
    </alternativeName>
    <alternativeName>
        <fullName evidence="16">Holliday junction resolvase</fullName>
    </alternativeName>
</protein>
<organism evidence="17">
    <name type="scientific">uncultured Caudovirales phage</name>
    <dbReference type="NCBI Taxonomy" id="2100421"/>
    <lineage>
        <taxon>Viruses</taxon>
        <taxon>Duplodnaviria</taxon>
        <taxon>Heunggongvirae</taxon>
        <taxon>Uroviricota</taxon>
        <taxon>Caudoviricetes</taxon>
        <taxon>Peduoviridae</taxon>
        <taxon>Maltschvirus</taxon>
        <taxon>Maltschvirus maltsch</taxon>
    </lineage>
</organism>
<keyword evidence="5" id="KW-0540">Nuclease</keyword>
<dbReference type="EMBL" id="LR796168">
    <property type="protein sequence ID" value="CAB4123298.1"/>
    <property type="molecule type" value="Genomic_DNA"/>
</dbReference>
<comment type="similarity">
    <text evidence="2">Belongs to the RusA family.</text>
</comment>
<dbReference type="GO" id="GO:0006310">
    <property type="term" value="P:DNA recombination"/>
    <property type="evidence" value="ECO:0007669"/>
    <property type="project" value="UniProtKB-KW"/>
</dbReference>
<sequence>MIIKLPYPPSVNTYWRNFRGNTVLSKSGREFKTAVSECVIAQNVPKYGAKRLEVTIWLYPRSKVVTDLDNRLKAVLDGLEDAGVYDNDGQIDVLMIQRGEIRKGGGVDVMIEVI</sequence>
<evidence type="ECO:0000256" key="2">
    <source>
        <dbReference type="ARBA" id="ARBA00008865"/>
    </source>
</evidence>
<reference evidence="17" key="1">
    <citation type="submission" date="2020-04" db="EMBL/GenBank/DDBJ databases">
        <authorList>
            <person name="Chiriac C."/>
            <person name="Salcher M."/>
            <person name="Ghai R."/>
            <person name="Kavagutti S V."/>
        </authorList>
    </citation>
    <scope>NUCLEOTIDE SEQUENCE</scope>
</reference>
<dbReference type="InterPro" id="IPR008822">
    <property type="entry name" value="Endonuclease_RusA-like"/>
</dbReference>
<keyword evidence="9" id="KW-0378">Hydrolase</keyword>
<evidence type="ECO:0000256" key="13">
    <source>
        <dbReference type="ARBA" id="ARBA00029354"/>
    </source>
</evidence>
<evidence type="ECO:0000256" key="10">
    <source>
        <dbReference type="ARBA" id="ARBA00022842"/>
    </source>
</evidence>
<evidence type="ECO:0000256" key="12">
    <source>
        <dbReference type="ARBA" id="ARBA00023204"/>
    </source>
</evidence>
<evidence type="ECO:0000256" key="14">
    <source>
        <dbReference type="ARBA" id="ARBA00029488"/>
    </source>
</evidence>
<dbReference type="Pfam" id="PF05866">
    <property type="entry name" value="RusA"/>
    <property type="match status" value="1"/>
</dbReference>
<evidence type="ECO:0000256" key="15">
    <source>
        <dbReference type="ARBA" id="ARBA00030920"/>
    </source>
</evidence>
<evidence type="ECO:0000256" key="7">
    <source>
        <dbReference type="ARBA" id="ARBA00022759"/>
    </source>
</evidence>
<evidence type="ECO:0000256" key="4">
    <source>
        <dbReference type="ARBA" id="ARBA00014885"/>
    </source>
</evidence>
<keyword evidence="6" id="KW-0479">Metal-binding</keyword>
<evidence type="ECO:0000256" key="16">
    <source>
        <dbReference type="ARBA" id="ARBA00031953"/>
    </source>
</evidence>
<dbReference type="GO" id="GO:0008821">
    <property type="term" value="F:crossover junction DNA endonuclease activity"/>
    <property type="evidence" value="ECO:0007669"/>
    <property type="project" value="UniProtKB-EC"/>
</dbReference>
<dbReference type="Gene3D" id="3.30.1330.70">
    <property type="entry name" value="Holliday junction resolvase RusA"/>
    <property type="match status" value="1"/>
</dbReference>
<dbReference type="InterPro" id="IPR016281">
    <property type="entry name" value="Endonuclease_RusA"/>
</dbReference>
<dbReference type="SUPFAM" id="SSF103084">
    <property type="entry name" value="Holliday junction resolvase RusA"/>
    <property type="match status" value="1"/>
</dbReference>
<accession>A0A6J5KM15</accession>
<dbReference type="GO" id="GO:0000287">
    <property type="term" value="F:magnesium ion binding"/>
    <property type="evidence" value="ECO:0007669"/>
    <property type="project" value="InterPro"/>
</dbReference>
<evidence type="ECO:0000256" key="6">
    <source>
        <dbReference type="ARBA" id="ARBA00022723"/>
    </source>
</evidence>
<dbReference type="PIRSF" id="PIRSF001007">
    <property type="entry name" value="RusA"/>
    <property type="match status" value="1"/>
</dbReference>
<keyword evidence="7" id="KW-0255">Endonuclease</keyword>
<evidence type="ECO:0000256" key="1">
    <source>
        <dbReference type="ARBA" id="ARBA00001946"/>
    </source>
</evidence>
<evidence type="ECO:0000313" key="17">
    <source>
        <dbReference type="EMBL" id="CAB4123298.1"/>
    </source>
</evidence>
<comment type="catalytic activity">
    <reaction evidence="13">
        <text>Endonucleolytic cleavage at a junction such as a reciprocal single-stranded crossover between two homologous DNA duplexes (Holliday junction).</text>
        <dbReference type="EC" id="3.1.21.10"/>
    </reaction>
</comment>
<evidence type="ECO:0000256" key="11">
    <source>
        <dbReference type="ARBA" id="ARBA00023172"/>
    </source>
</evidence>
<keyword evidence="11" id="KW-0233">DNA recombination</keyword>
<comment type="subunit">
    <text evidence="3">Homodimer.</text>
</comment>
<keyword evidence="10" id="KW-0460">Magnesium</keyword>
<keyword evidence="12" id="KW-0234">DNA repair</keyword>
<evidence type="ECO:0000256" key="3">
    <source>
        <dbReference type="ARBA" id="ARBA00011738"/>
    </source>
</evidence>
<dbReference type="GO" id="GO:0006281">
    <property type="term" value="P:DNA repair"/>
    <property type="evidence" value="ECO:0007669"/>
    <property type="project" value="UniProtKB-KW"/>
</dbReference>
<keyword evidence="8" id="KW-0227">DNA damage</keyword>
<evidence type="ECO:0000256" key="8">
    <source>
        <dbReference type="ARBA" id="ARBA00022763"/>
    </source>
</evidence>
<dbReference type="InterPro" id="IPR036614">
    <property type="entry name" value="RusA-like_sf"/>
</dbReference>
<evidence type="ECO:0000256" key="9">
    <source>
        <dbReference type="ARBA" id="ARBA00022801"/>
    </source>
</evidence>
<dbReference type="EC" id="3.1.21.10" evidence="14"/>
<proteinExistence type="inferred from homology"/>
<name>A0A6J5KM15_9CAUD</name>
<evidence type="ECO:0000256" key="5">
    <source>
        <dbReference type="ARBA" id="ARBA00022722"/>
    </source>
</evidence>
<comment type="cofactor">
    <cofactor evidence="1">
        <name>Mg(2+)</name>
        <dbReference type="ChEBI" id="CHEBI:18420"/>
    </cofactor>
</comment>
<gene>
    <name evidence="17" type="ORF">UFOVP41_17</name>
</gene>